<dbReference type="EMBL" id="RRCT01000003">
    <property type="protein sequence ID" value="RQW75585.1"/>
    <property type="molecule type" value="Genomic_DNA"/>
</dbReference>
<evidence type="ECO:0000256" key="3">
    <source>
        <dbReference type="ARBA" id="ARBA00023288"/>
    </source>
</evidence>
<evidence type="ECO:0000256" key="5">
    <source>
        <dbReference type="SAM" id="SignalP"/>
    </source>
</evidence>
<dbReference type="RefSeq" id="WP_124763453.1">
    <property type="nucleotide sequence ID" value="NZ_JAFBDY010000009.1"/>
</dbReference>
<comment type="caution">
    <text evidence="7">The sequence shown here is derived from an EMBL/GenBank/DDBJ whole genome shotgun (WGS) entry which is preliminary data.</text>
</comment>
<sequence length="294" mass="33023">MKFNKLLKFAAVGFASISILAACGGNEEGTSTSEPADNKDASSGEVQKIKVAYAIGTKPITYQDENGEAQGYDVDAMRAVDEKLEDYEFEFVGTTDDDLLLGVEQGKYDVGIKNVWYTDERAQKYIFPKEFLGLSSVGLLLKKENENIKDLSDFASANLELAPIAANNAQYTIVDEYNKANPDNEVKLVAGDEFTVDQVQWVNEGRSDGAIYLEGQYNAQILAENGPYHGFIDDVVYNEFMVVKTWPLFNKKQQEFADAYDEAMAEIKQTEELKELMKKHYGRDLFEVLEKVER</sequence>
<feature type="domain" description="Solute-binding protein family 3/N-terminal" evidence="6">
    <location>
        <begin position="48"/>
        <end position="284"/>
    </location>
</feature>
<feature type="coiled-coil region" evidence="4">
    <location>
        <begin position="253"/>
        <end position="280"/>
    </location>
</feature>
<dbReference type="PANTHER" id="PTHR35936">
    <property type="entry name" value="MEMBRANE-BOUND LYTIC MUREIN TRANSGLYCOSYLASE F"/>
    <property type="match status" value="1"/>
</dbReference>
<dbReference type="SUPFAM" id="SSF53850">
    <property type="entry name" value="Periplasmic binding protein-like II"/>
    <property type="match status" value="1"/>
</dbReference>
<name>A0A3N9UHT7_9BACI</name>
<dbReference type="Pfam" id="PF00497">
    <property type="entry name" value="SBP_bac_3"/>
    <property type="match status" value="1"/>
</dbReference>
<dbReference type="PROSITE" id="PS51257">
    <property type="entry name" value="PROKAR_LIPOPROTEIN"/>
    <property type="match status" value="1"/>
</dbReference>
<dbReference type="Proteomes" id="UP000274033">
    <property type="component" value="Unassembled WGS sequence"/>
</dbReference>
<feature type="signal peptide" evidence="5">
    <location>
        <begin position="1"/>
        <end position="21"/>
    </location>
</feature>
<protein>
    <submittedName>
        <fullName evidence="7">Amino acid ABC transporter substrate-binding protein</fullName>
    </submittedName>
</protein>
<organism evidence="7 8">
    <name type="scientific">Lysinibacillus composti</name>
    <dbReference type="NCBI Taxonomy" id="720633"/>
    <lineage>
        <taxon>Bacteria</taxon>
        <taxon>Bacillati</taxon>
        <taxon>Bacillota</taxon>
        <taxon>Bacilli</taxon>
        <taxon>Bacillales</taxon>
        <taxon>Bacillaceae</taxon>
        <taxon>Lysinibacillus</taxon>
    </lineage>
</organism>
<evidence type="ECO:0000256" key="1">
    <source>
        <dbReference type="ARBA" id="ARBA00022729"/>
    </source>
</evidence>
<gene>
    <name evidence="7" type="ORF">EBB45_05435</name>
</gene>
<keyword evidence="4" id="KW-0175">Coiled coil</keyword>
<dbReference type="PANTHER" id="PTHR35936:SF18">
    <property type="entry name" value="L-CYSTINE-BINDING PROTEIN TCYJ"/>
    <property type="match status" value="1"/>
</dbReference>
<dbReference type="SMART" id="SM00062">
    <property type="entry name" value="PBPb"/>
    <property type="match status" value="1"/>
</dbReference>
<accession>A0A3N9UHT7</accession>
<evidence type="ECO:0000313" key="7">
    <source>
        <dbReference type="EMBL" id="RQW75585.1"/>
    </source>
</evidence>
<dbReference type="OrthoDB" id="8613538at2"/>
<evidence type="ECO:0000256" key="4">
    <source>
        <dbReference type="SAM" id="Coils"/>
    </source>
</evidence>
<proteinExistence type="predicted"/>
<evidence type="ECO:0000313" key="8">
    <source>
        <dbReference type="Proteomes" id="UP000274033"/>
    </source>
</evidence>
<keyword evidence="2" id="KW-0564">Palmitate</keyword>
<dbReference type="InterPro" id="IPR001638">
    <property type="entry name" value="Solute-binding_3/MltF_N"/>
</dbReference>
<evidence type="ECO:0000256" key="2">
    <source>
        <dbReference type="ARBA" id="ARBA00023139"/>
    </source>
</evidence>
<evidence type="ECO:0000259" key="6">
    <source>
        <dbReference type="SMART" id="SM00062"/>
    </source>
</evidence>
<keyword evidence="3" id="KW-0449">Lipoprotein</keyword>
<feature type="chain" id="PRO_5038457423" evidence="5">
    <location>
        <begin position="22"/>
        <end position="294"/>
    </location>
</feature>
<dbReference type="Gene3D" id="3.40.190.10">
    <property type="entry name" value="Periplasmic binding protein-like II"/>
    <property type="match status" value="2"/>
</dbReference>
<keyword evidence="1 5" id="KW-0732">Signal</keyword>
<keyword evidence="8" id="KW-1185">Reference proteome</keyword>
<reference evidence="7 8" key="1">
    <citation type="journal article" date="2013" name="J. Microbiol.">
        <title>Lysinibacillus chungkukjangi sp. nov., isolated from Chungkukjang, Korean fermented soybean food.</title>
        <authorList>
            <person name="Kim S.J."/>
            <person name="Jang Y.H."/>
            <person name="Hamada M."/>
            <person name="Ahn J.H."/>
            <person name="Weon H.Y."/>
            <person name="Suzuki K."/>
            <person name="Whang K.S."/>
            <person name="Kwon S.W."/>
        </authorList>
    </citation>
    <scope>NUCLEOTIDE SEQUENCE [LARGE SCALE GENOMIC DNA]</scope>
    <source>
        <strain evidence="7 8">MCCC 1A12701</strain>
    </source>
</reference>
<dbReference type="AlphaFoldDB" id="A0A3N9UHT7"/>